<reference evidence="2 3" key="1">
    <citation type="submission" date="2017-10" db="EMBL/GenBank/DDBJ databases">
        <title>Sequencing the genomes of 1000 actinobacteria strains.</title>
        <authorList>
            <person name="Klenk H.-P."/>
        </authorList>
    </citation>
    <scope>NUCLEOTIDE SEQUENCE [LARGE SCALE GENOMIC DNA]</scope>
    <source>
        <strain evidence="2 3">DSM 21574</strain>
    </source>
</reference>
<name>A0A2A9EDS4_9MICO</name>
<gene>
    <name evidence="2" type="ORF">ATL41_1706</name>
</gene>
<protein>
    <submittedName>
        <fullName evidence="2">Glycerate kinase</fullName>
    </submittedName>
</protein>
<dbReference type="Gene3D" id="3.90.1510.10">
    <property type="entry name" value="Glycerate kinase, domain 2"/>
    <property type="match status" value="2"/>
</dbReference>
<evidence type="ECO:0000313" key="3">
    <source>
        <dbReference type="Proteomes" id="UP000221394"/>
    </source>
</evidence>
<keyword evidence="1 2" id="KW-0418">Kinase</keyword>
<dbReference type="Pfam" id="PF02595">
    <property type="entry name" value="Gly_kinase"/>
    <property type="match status" value="2"/>
</dbReference>
<dbReference type="RefSeq" id="WP_169924531.1">
    <property type="nucleotide sequence ID" value="NZ_PDJH01000001.1"/>
</dbReference>
<dbReference type="PANTHER" id="PTHR21599:SF0">
    <property type="entry name" value="GLYCERATE KINASE"/>
    <property type="match status" value="1"/>
</dbReference>
<accession>A0A2A9EDS4</accession>
<proteinExistence type="inferred from homology"/>
<keyword evidence="1" id="KW-0808">Transferase</keyword>
<comment type="caution">
    <text evidence="2">The sequence shown here is derived from an EMBL/GenBank/DDBJ whole genome shotgun (WGS) entry which is preliminary data.</text>
</comment>
<dbReference type="InterPro" id="IPR036129">
    <property type="entry name" value="Glycerate_kinase_sf"/>
</dbReference>
<dbReference type="EMBL" id="PDJH01000001">
    <property type="protein sequence ID" value="PFG36963.1"/>
    <property type="molecule type" value="Genomic_DNA"/>
</dbReference>
<dbReference type="GO" id="GO:0031388">
    <property type="term" value="P:organic acid phosphorylation"/>
    <property type="evidence" value="ECO:0007669"/>
    <property type="project" value="UniProtKB-UniRule"/>
</dbReference>
<evidence type="ECO:0000256" key="1">
    <source>
        <dbReference type="PIRNR" id="PIRNR006078"/>
    </source>
</evidence>
<dbReference type="InterPro" id="IPR018193">
    <property type="entry name" value="Glyc_kinase_flavodox-like_fold"/>
</dbReference>
<comment type="similarity">
    <text evidence="1">Belongs to the glycerate kinase type-1 family.</text>
</comment>
<dbReference type="PIRSF" id="PIRSF006078">
    <property type="entry name" value="GlxK"/>
    <property type="match status" value="1"/>
</dbReference>
<dbReference type="AlphaFoldDB" id="A0A2A9EDS4"/>
<evidence type="ECO:0000313" key="2">
    <source>
        <dbReference type="EMBL" id="PFG36963.1"/>
    </source>
</evidence>
<keyword evidence="3" id="KW-1185">Reference proteome</keyword>
<dbReference type="SUPFAM" id="SSF110738">
    <property type="entry name" value="Glycerate kinase I"/>
    <property type="match status" value="1"/>
</dbReference>
<dbReference type="InterPro" id="IPR004381">
    <property type="entry name" value="Glycerate_kinase"/>
</dbReference>
<dbReference type="PANTHER" id="PTHR21599">
    <property type="entry name" value="GLYCERATE KINASE"/>
    <property type="match status" value="1"/>
</dbReference>
<dbReference type="GO" id="GO:0008887">
    <property type="term" value="F:glycerate kinase activity"/>
    <property type="evidence" value="ECO:0007669"/>
    <property type="project" value="UniProtKB-UniRule"/>
</dbReference>
<organism evidence="2 3">
    <name type="scientific">Flavimobilis soli</name>
    <dbReference type="NCBI Taxonomy" id="442709"/>
    <lineage>
        <taxon>Bacteria</taxon>
        <taxon>Bacillati</taxon>
        <taxon>Actinomycetota</taxon>
        <taxon>Actinomycetes</taxon>
        <taxon>Micrococcales</taxon>
        <taxon>Jonesiaceae</taxon>
        <taxon>Flavimobilis</taxon>
    </lineage>
</organism>
<sequence>MHILICPDKLKGTATAPEVAAAIAAVCAERGHTTEVLPLADGGDGTLDALGGPNRTTVVTGPLGAPVEAGWRLDGTTAVIESARASGLALLEGQRLRPLDATSAGTGQLVRAAVEAGATRVLVTVGGSAMTDGGAPAVEAIGTLPDGVALTVACDVTTRFEDAAREFGPQKGATPDQVENLTRRLGALRRLYVRRFGVDVGDIPGAGAAGGLAGGLAALGARLVPGFDLVADAVGLDAAIGRADLVVTGEGLLDATSFAGKVVGSVAERARAAGVPVAAVVGDVAPGTHAPFPVVSLVETSGRDRALTDTLAAVREATARLLAAPTA</sequence>
<dbReference type="Proteomes" id="UP000221394">
    <property type="component" value="Unassembled WGS sequence"/>
</dbReference>